<name>A0A2M8EQ11_9BACT</name>
<evidence type="ECO:0000256" key="5">
    <source>
        <dbReference type="ARBA" id="ARBA00023136"/>
    </source>
</evidence>
<protein>
    <recommendedName>
        <fullName evidence="9">AI-2E family transporter</fullName>
    </recommendedName>
</protein>
<comment type="similarity">
    <text evidence="2">Belongs to the autoinducer-2 exporter (AI-2E) (TC 2.A.86) family.</text>
</comment>
<feature type="transmembrane region" description="Helical" evidence="6">
    <location>
        <begin position="39"/>
        <end position="56"/>
    </location>
</feature>
<organism evidence="7 8">
    <name type="scientific">Candidatus Uhrbacteria bacterium CG_4_9_14_0_2_um_filter_41_50</name>
    <dbReference type="NCBI Taxonomy" id="1975031"/>
    <lineage>
        <taxon>Bacteria</taxon>
        <taxon>Candidatus Uhriibacteriota</taxon>
    </lineage>
</organism>
<reference evidence="8" key="1">
    <citation type="submission" date="2017-09" db="EMBL/GenBank/DDBJ databases">
        <title>Depth-based differentiation of microbial function through sediment-hosted aquifers and enrichment of novel symbionts in the deep terrestrial subsurface.</title>
        <authorList>
            <person name="Probst A.J."/>
            <person name="Ladd B."/>
            <person name="Jarett J.K."/>
            <person name="Geller-Mcgrath D.E."/>
            <person name="Sieber C.M.K."/>
            <person name="Emerson J.B."/>
            <person name="Anantharaman K."/>
            <person name="Thomas B.C."/>
            <person name="Malmstrom R."/>
            <person name="Stieglmeier M."/>
            <person name="Klingl A."/>
            <person name="Woyke T."/>
            <person name="Ryan C.M."/>
            <person name="Banfield J.F."/>
        </authorList>
    </citation>
    <scope>NUCLEOTIDE SEQUENCE [LARGE SCALE GENOMIC DNA]</scope>
</reference>
<keyword evidence="3 6" id="KW-0812">Transmembrane</keyword>
<evidence type="ECO:0000256" key="1">
    <source>
        <dbReference type="ARBA" id="ARBA00004141"/>
    </source>
</evidence>
<comment type="subcellular location">
    <subcellularLocation>
        <location evidence="1">Membrane</location>
        <topology evidence="1">Multi-pass membrane protein</topology>
    </subcellularLocation>
</comment>
<evidence type="ECO:0000313" key="8">
    <source>
        <dbReference type="Proteomes" id="UP000230251"/>
    </source>
</evidence>
<comment type="caution">
    <text evidence="7">The sequence shown here is derived from an EMBL/GenBank/DDBJ whole genome shotgun (WGS) entry which is preliminary data.</text>
</comment>
<feature type="transmembrane region" description="Helical" evidence="6">
    <location>
        <begin position="264"/>
        <end position="285"/>
    </location>
</feature>
<dbReference type="PANTHER" id="PTHR21716">
    <property type="entry name" value="TRANSMEMBRANE PROTEIN"/>
    <property type="match status" value="1"/>
</dbReference>
<feature type="transmembrane region" description="Helical" evidence="6">
    <location>
        <begin position="236"/>
        <end position="258"/>
    </location>
</feature>
<sequence length="377" mass="40796">MITPISAIPTRVIITYRIEFCVFIRYNDSTMTTKSQTSVTKWFFLLASAVVLILSWKIIQPFAPVLVAAGIAAIILTPVEKRVKGFIKSERLSALAMLILVLIVIVVPLFTVSVVMVDQAAEIIDTSLQEDSWIRSLNIADNQLILSLPPVVQTEIKNIDVVGLGKNAAEWIFSRLGNLLSSTAKLLFNVVIFMISLYYFLVDREKINQLVQDLSPFKDTLDVSIMKRIVNTVRSVVFGALVIAILKAILAMIGLAIFGVPGSVLWGAMVAVASQIPMIGAALILGPAVAYLFIIGSIGPAIGLLIWSILVVGLVDNFLAPKLVGSKTKMHELLILVSILGGLQVFGPIGFIVGPTILAAVMVVVELYKSGILEDAK</sequence>
<feature type="transmembrane region" description="Helical" evidence="6">
    <location>
        <begin position="335"/>
        <end position="368"/>
    </location>
</feature>
<proteinExistence type="inferred from homology"/>
<accession>A0A2M8EQ11</accession>
<dbReference type="InterPro" id="IPR002549">
    <property type="entry name" value="AI-2E-like"/>
</dbReference>
<evidence type="ECO:0000256" key="3">
    <source>
        <dbReference type="ARBA" id="ARBA00022692"/>
    </source>
</evidence>
<dbReference type="AlphaFoldDB" id="A0A2M8EQ11"/>
<feature type="transmembrane region" description="Helical" evidence="6">
    <location>
        <begin position="186"/>
        <end position="202"/>
    </location>
</feature>
<keyword evidence="4 6" id="KW-1133">Transmembrane helix</keyword>
<dbReference type="EMBL" id="PFSI01000014">
    <property type="protein sequence ID" value="PJC24835.1"/>
    <property type="molecule type" value="Genomic_DNA"/>
</dbReference>
<evidence type="ECO:0000256" key="2">
    <source>
        <dbReference type="ARBA" id="ARBA00009773"/>
    </source>
</evidence>
<evidence type="ECO:0008006" key="9">
    <source>
        <dbReference type="Google" id="ProtNLM"/>
    </source>
</evidence>
<feature type="transmembrane region" description="Helical" evidence="6">
    <location>
        <begin position="62"/>
        <end position="80"/>
    </location>
</feature>
<evidence type="ECO:0000256" key="4">
    <source>
        <dbReference type="ARBA" id="ARBA00022989"/>
    </source>
</evidence>
<keyword evidence="5 6" id="KW-0472">Membrane</keyword>
<gene>
    <name evidence="7" type="ORF">CO057_00605</name>
</gene>
<dbReference type="Pfam" id="PF01594">
    <property type="entry name" value="AI-2E_transport"/>
    <property type="match status" value="1"/>
</dbReference>
<feature type="transmembrane region" description="Helical" evidence="6">
    <location>
        <begin position="92"/>
        <end position="117"/>
    </location>
</feature>
<feature type="transmembrane region" description="Helical" evidence="6">
    <location>
        <begin position="292"/>
        <end position="315"/>
    </location>
</feature>
<evidence type="ECO:0000313" key="7">
    <source>
        <dbReference type="EMBL" id="PJC24835.1"/>
    </source>
</evidence>
<evidence type="ECO:0000256" key="6">
    <source>
        <dbReference type="SAM" id="Phobius"/>
    </source>
</evidence>
<dbReference type="GO" id="GO:0016020">
    <property type="term" value="C:membrane"/>
    <property type="evidence" value="ECO:0007669"/>
    <property type="project" value="UniProtKB-SubCell"/>
</dbReference>
<dbReference type="Proteomes" id="UP000230251">
    <property type="component" value="Unassembled WGS sequence"/>
</dbReference>
<dbReference type="PANTHER" id="PTHR21716:SF4">
    <property type="entry name" value="TRANSMEMBRANE PROTEIN 245"/>
    <property type="match status" value="1"/>
</dbReference>